<dbReference type="SMART" id="SM00220">
    <property type="entry name" value="S_TKc"/>
    <property type="match status" value="1"/>
</dbReference>
<evidence type="ECO:0000256" key="4">
    <source>
        <dbReference type="ARBA" id="ARBA00022840"/>
    </source>
</evidence>
<dbReference type="SUPFAM" id="SSF56112">
    <property type="entry name" value="Protein kinase-like (PK-like)"/>
    <property type="match status" value="2"/>
</dbReference>
<feature type="binding site" evidence="5">
    <location>
        <position position="221"/>
    </location>
    <ligand>
        <name>ATP</name>
        <dbReference type="ChEBI" id="CHEBI:30616"/>
    </ligand>
</feature>
<organism evidence="7 8">
    <name type="scientific">Anisodus tanguticus</name>
    <dbReference type="NCBI Taxonomy" id="243964"/>
    <lineage>
        <taxon>Eukaryota</taxon>
        <taxon>Viridiplantae</taxon>
        <taxon>Streptophyta</taxon>
        <taxon>Embryophyta</taxon>
        <taxon>Tracheophyta</taxon>
        <taxon>Spermatophyta</taxon>
        <taxon>Magnoliopsida</taxon>
        <taxon>eudicotyledons</taxon>
        <taxon>Gunneridae</taxon>
        <taxon>Pentapetalae</taxon>
        <taxon>asterids</taxon>
        <taxon>lamiids</taxon>
        <taxon>Solanales</taxon>
        <taxon>Solanaceae</taxon>
        <taxon>Solanoideae</taxon>
        <taxon>Hyoscyameae</taxon>
        <taxon>Anisodus</taxon>
    </lineage>
</organism>
<sequence length="549" mass="60848">MVTSGEQGTPADIWALGCVIAEMAAGVPVWGYSNITQLLMKIGVGDVLPEFPEKLSEEEKDFLQKCFIKDPSKRWTAEMLLNHQFVADQDDTVTLIDERCESGTLSTSPRCPFDFPDWVSEGSAESTVTCPIHSNGGSWSTAPAERLRVLLVDQMNEHYVCVTKTKGNKHYYEGKPKIPIFRLKKSSAMDWVRGEPVGHGSFGKVNFAVPTKQSTQVMVVKSCAASRSATLMNEKLILDEIKGCPQIINCLGDSYTYENGKKLYNVLLEYASGGALSEKLKSSGDRQLPEIEIRKYTKALLKGLHYIHKSGYVHCDIKPQNILLAEYGQVKLADFGLGKRAESIKDEKLRCELRGTPLYMSPEMVTSGEQGTPADIWALGCVIAEMAAGVPVWGYSNITQLLMKIGVGDALPEFPAKLSEEGKDFLQKCFIKDPSKRWTAEMLLNHQFVADQDDTITLNDERCESGTPSTSPRCPFDFPDWVFDDVIDDYSESSVTFQITSLPSPAIQELLNFSGGSLSTSPAERLRGLINEFKHESEWSSADGWVSVR</sequence>
<protein>
    <recommendedName>
        <fullName evidence="6">Protein kinase domain-containing protein</fullName>
    </recommendedName>
</protein>
<dbReference type="GO" id="GO:0005524">
    <property type="term" value="F:ATP binding"/>
    <property type="evidence" value="ECO:0007669"/>
    <property type="project" value="UniProtKB-UniRule"/>
</dbReference>
<keyword evidence="4 5" id="KW-0067">ATP-binding</keyword>
<dbReference type="InterPro" id="IPR052751">
    <property type="entry name" value="Plant_MAPKKK"/>
</dbReference>
<dbReference type="CDD" id="cd06606">
    <property type="entry name" value="STKc_MAPKKK"/>
    <property type="match status" value="1"/>
</dbReference>
<proteinExistence type="predicted"/>
<dbReference type="Pfam" id="PF00069">
    <property type="entry name" value="Pkinase"/>
    <property type="match status" value="2"/>
</dbReference>
<dbReference type="InterPro" id="IPR011009">
    <property type="entry name" value="Kinase-like_dom_sf"/>
</dbReference>
<evidence type="ECO:0000256" key="2">
    <source>
        <dbReference type="ARBA" id="ARBA00022741"/>
    </source>
</evidence>
<dbReference type="PANTHER" id="PTHR48011:SF72">
    <property type="entry name" value="PROTEIN KINASE DOMAIN-CONTAINING PROTEIN"/>
    <property type="match status" value="1"/>
</dbReference>
<feature type="domain" description="Protein kinase" evidence="6">
    <location>
        <begin position="1"/>
        <end position="86"/>
    </location>
</feature>
<comment type="caution">
    <text evidence="7">The sequence shown here is derived from an EMBL/GenBank/DDBJ whole genome shotgun (WGS) entry which is preliminary data.</text>
</comment>
<dbReference type="PROSITE" id="PS00108">
    <property type="entry name" value="PROTEIN_KINASE_ST"/>
    <property type="match status" value="1"/>
</dbReference>
<reference evidence="7" key="1">
    <citation type="submission" date="2023-12" db="EMBL/GenBank/DDBJ databases">
        <title>Genome assembly of Anisodus tanguticus.</title>
        <authorList>
            <person name="Wang Y.-J."/>
        </authorList>
    </citation>
    <scope>NUCLEOTIDE SEQUENCE</scope>
    <source>
        <strain evidence="7">KB-2021</strain>
        <tissue evidence="7">Leaf</tissue>
    </source>
</reference>
<dbReference type="InterPro" id="IPR008271">
    <property type="entry name" value="Ser/Thr_kinase_AS"/>
</dbReference>
<evidence type="ECO:0000313" key="7">
    <source>
        <dbReference type="EMBL" id="KAK4346487.1"/>
    </source>
</evidence>
<dbReference type="EMBL" id="JAVYJV010000018">
    <property type="protein sequence ID" value="KAK4346487.1"/>
    <property type="molecule type" value="Genomic_DNA"/>
</dbReference>
<dbReference type="AlphaFoldDB" id="A0AAE1R9Z0"/>
<dbReference type="InterPro" id="IPR017441">
    <property type="entry name" value="Protein_kinase_ATP_BS"/>
</dbReference>
<keyword evidence="2 5" id="KW-0547">Nucleotide-binding</keyword>
<gene>
    <name evidence="7" type="ORF">RND71_032826</name>
</gene>
<evidence type="ECO:0000256" key="3">
    <source>
        <dbReference type="ARBA" id="ARBA00022777"/>
    </source>
</evidence>
<evidence type="ECO:0000256" key="1">
    <source>
        <dbReference type="ARBA" id="ARBA00022679"/>
    </source>
</evidence>
<evidence type="ECO:0000313" key="8">
    <source>
        <dbReference type="Proteomes" id="UP001291623"/>
    </source>
</evidence>
<name>A0AAE1R9Z0_9SOLA</name>
<dbReference type="GO" id="GO:0004672">
    <property type="term" value="F:protein kinase activity"/>
    <property type="evidence" value="ECO:0007669"/>
    <property type="project" value="InterPro"/>
</dbReference>
<evidence type="ECO:0000256" key="5">
    <source>
        <dbReference type="PROSITE-ProRule" id="PRU10141"/>
    </source>
</evidence>
<dbReference type="PROSITE" id="PS00107">
    <property type="entry name" value="PROTEIN_KINASE_ATP"/>
    <property type="match status" value="1"/>
</dbReference>
<evidence type="ECO:0000259" key="6">
    <source>
        <dbReference type="PROSITE" id="PS50011"/>
    </source>
</evidence>
<accession>A0AAE1R9Z0</accession>
<feature type="domain" description="Protein kinase" evidence="6">
    <location>
        <begin position="191"/>
        <end position="449"/>
    </location>
</feature>
<dbReference type="InterPro" id="IPR000719">
    <property type="entry name" value="Prot_kinase_dom"/>
</dbReference>
<dbReference type="GO" id="GO:0007165">
    <property type="term" value="P:signal transduction"/>
    <property type="evidence" value="ECO:0007669"/>
    <property type="project" value="TreeGrafter"/>
</dbReference>
<dbReference type="Gene3D" id="1.10.510.10">
    <property type="entry name" value="Transferase(Phosphotransferase) domain 1"/>
    <property type="match status" value="2"/>
</dbReference>
<keyword evidence="1" id="KW-0808">Transferase</keyword>
<dbReference type="PANTHER" id="PTHR48011">
    <property type="entry name" value="CCR4-NOT TRANSCRIPTIONAL COMPLEX SUBUNIT CAF120-RELATED"/>
    <property type="match status" value="1"/>
</dbReference>
<keyword evidence="8" id="KW-1185">Reference proteome</keyword>
<keyword evidence="3" id="KW-0418">Kinase</keyword>
<dbReference type="Proteomes" id="UP001291623">
    <property type="component" value="Unassembled WGS sequence"/>
</dbReference>
<dbReference type="PROSITE" id="PS50011">
    <property type="entry name" value="PROTEIN_KINASE_DOM"/>
    <property type="match status" value="2"/>
</dbReference>